<evidence type="ECO:0000259" key="9">
    <source>
        <dbReference type="PROSITE" id="PS51405"/>
    </source>
</evidence>
<proteinExistence type="inferred from homology"/>
<protein>
    <submittedName>
        <fullName evidence="10">Cloroperoxidase</fullName>
    </submittedName>
</protein>
<evidence type="ECO:0000313" key="10">
    <source>
        <dbReference type="EMBL" id="TDL16337.1"/>
    </source>
</evidence>
<sequence>MSSKSHPFCPARPGDSRSPCPALNALANHGYLPHDGKNITIMMLVHAMKTVYNLSTFLAFFLAIVGAIFCGNGLSLNLHDLALHDRIEHDASLTHADALPGDKYAPIDVDQSLVSDLLDSSPGGDLTLEDLARVRVRRDKSAVVPLDGVHAEISRGECALVLNVFGDEKGMVPKRELRQWFGEERIPDGWRGPKETVGIRNTFAKSKEVRQEVARLTKHA</sequence>
<keyword evidence="8" id="KW-1133">Transmembrane helix</keyword>
<evidence type="ECO:0000256" key="6">
    <source>
        <dbReference type="ARBA" id="ARBA00023004"/>
    </source>
</evidence>
<keyword evidence="5" id="KW-0560">Oxidoreductase</keyword>
<keyword evidence="2 10" id="KW-0575">Peroxidase</keyword>
<keyword evidence="4" id="KW-0479">Metal-binding</keyword>
<dbReference type="OrthoDB" id="407298at2759"/>
<evidence type="ECO:0000256" key="8">
    <source>
        <dbReference type="SAM" id="Phobius"/>
    </source>
</evidence>
<organism evidence="10 11">
    <name type="scientific">Rickenella mellea</name>
    <dbReference type="NCBI Taxonomy" id="50990"/>
    <lineage>
        <taxon>Eukaryota</taxon>
        <taxon>Fungi</taxon>
        <taxon>Dikarya</taxon>
        <taxon>Basidiomycota</taxon>
        <taxon>Agaricomycotina</taxon>
        <taxon>Agaricomycetes</taxon>
        <taxon>Hymenochaetales</taxon>
        <taxon>Rickenellaceae</taxon>
        <taxon>Rickenella</taxon>
    </lineage>
</organism>
<dbReference type="VEuPathDB" id="FungiDB:BD410DRAFT_795451"/>
<feature type="domain" description="Heme haloperoxidase family profile" evidence="9">
    <location>
        <begin position="4"/>
        <end position="211"/>
    </location>
</feature>
<dbReference type="PANTHER" id="PTHR33577:SF9">
    <property type="entry name" value="PEROXIDASE STCC"/>
    <property type="match status" value="1"/>
</dbReference>
<evidence type="ECO:0000256" key="4">
    <source>
        <dbReference type="ARBA" id="ARBA00022723"/>
    </source>
</evidence>
<comment type="similarity">
    <text evidence="7">Belongs to the chloroperoxidase family.</text>
</comment>
<keyword evidence="3" id="KW-0349">Heme</keyword>
<name>A0A4Y7PLR6_9AGAM</name>
<dbReference type="STRING" id="50990.A0A4Y7PLR6"/>
<dbReference type="SUPFAM" id="SSF47571">
    <property type="entry name" value="Cloroperoxidase"/>
    <property type="match status" value="1"/>
</dbReference>
<comment type="cofactor">
    <cofactor evidence="1">
        <name>heme b</name>
        <dbReference type="ChEBI" id="CHEBI:60344"/>
    </cofactor>
</comment>
<feature type="transmembrane region" description="Helical" evidence="8">
    <location>
        <begin position="51"/>
        <end position="69"/>
    </location>
</feature>
<evidence type="ECO:0000256" key="1">
    <source>
        <dbReference type="ARBA" id="ARBA00001970"/>
    </source>
</evidence>
<dbReference type="AlphaFoldDB" id="A0A4Y7PLR6"/>
<dbReference type="InterPro" id="IPR036851">
    <property type="entry name" value="Chloroperoxidase-like_sf"/>
</dbReference>
<dbReference type="Pfam" id="PF01328">
    <property type="entry name" value="Peroxidase_2"/>
    <property type="match status" value="1"/>
</dbReference>
<dbReference type="GO" id="GO:0046872">
    <property type="term" value="F:metal ion binding"/>
    <property type="evidence" value="ECO:0007669"/>
    <property type="project" value="UniProtKB-KW"/>
</dbReference>
<keyword evidence="8" id="KW-0812">Transmembrane</keyword>
<reference evidence="10 11" key="1">
    <citation type="submission" date="2018-06" db="EMBL/GenBank/DDBJ databases">
        <title>A transcriptomic atlas of mushroom development highlights an independent origin of complex multicellularity.</title>
        <authorList>
            <consortium name="DOE Joint Genome Institute"/>
            <person name="Krizsan K."/>
            <person name="Almasi E."/>
            <person name="Merenyi Z."/>
            <person name="Sahu N."/>
            <person name="Viragh M."/>
            <person name="Koszo T."/>
            <person name="Mondo S."/>
            <person name="Kiss B."/>
            <person name="Balint B."/>
            <person name="Kues U."/>
            <person name="Barry K."/>
            <person name="Hegedus J.C."/>
            <person name="Henrissat B."/>
            <person name="Johnson J."/>
            <person name="Lipzen A."/>
            <person name="Ohm R."/>
            <person name="Nagy I."/>
            <person name="Pangilinan J."/>
            <person name="Yan J."/>
            <person name="Xiong Y."/>
            <person name="Grigoriev I.V."/>
            <person name="Hibbett D.S."/>
            <person name="Nagy L.G."/>
        </authorList>
    </citation>
    <scope>NUCLEOTIDE SEQUENCE [LARGE SCALE GENOMIC DNA]</scope>
    <source>
        <strain evidence="10 11">SZMC22713</strain>
    </source>
</reference>
<dbReference type="PANTHER" id="PTHR33577">
    <property type="entry name" value="STERIGMATOCYSTIN BIOSYNTHESIS PEROXIDASE STCC-RELATED"/>
    <property type="match status" value="1"/>
</dbReference>
<dbReference type="GO" id="GO:0004601">
    <property type="term" value="F:peroxidase activity"/>
    <property type="evidence" value="ECO:0007669"/>
    <property type="project" value="UniProtKB-KW"/>
</dbReference>
<gene>
    <name evidence="10" type="ORF">BD410DRAFT_795451</name>
</gene>
<evidence type="ECO:0000256" key="2">
    <source>
        <dbReference type="ARBA" id="ARBA00022559"/>
    </source>
</evidence>
<accession>A0A4Y7PLR6</accession>
<evidence type="ECO:0000313" key="11">
    <source>
        <dbReference type="Proteomes" id="UP000294933"/>
    </source>
</evidence>
<dbReference type="PROSITE" id="PS51405">
    <property type="entry name" value="HEME_HALOPEROXIDASE"/>
    <property type="match status" value="1"/>
</dbReference>
<dbReference type="InterPro" id="IPR000028">
    <property type="entry name" value="Chloroperoxidase"/>
</dbReference>
<evidence type="ECO:0000256" key="5">
    <source>
        <dbReference type="ARBA" id="ARBA00023002"/>
    </source>
</evidence>
<keyword evidence="11" id="KW-1185">Reference proteome</keyword>
<dbReference type="Proteomes" id="UP000294933">
    <property type="component" value="Unassembled WGS sequence"/>
</dbReference>
<evidence type="ECO:0000256" key="7">
    <source>
        <dbReference type="ARBA" id="ARBA00025795"/>
    </source>
</evidence>
<evidence type="ECO:0000256" key="3">
    <source>
        <dbReference type="ARBA" id="ARBA00022617"/>
    </source>
</evidence>
<dbReference type="Gene3D" id="1.10.489.10">
    <property type="entry name" value="Chloroperoxidase-like"/>
    <property type="match status" value="1"/>
</dbReference>
<keyword evidence="6" id="KW-0408">Iron</keyword>
<dbReference type="EMBL" id="ML170245">
    <property type="protein sequence ID" value="TDL16337.1"/>
    <property type="molecule type" value="Genomic_DNA"/>
</dbReference>
<keyword evidence="8" id="KW-0472">Membrane</keyword>